<keyword evidence="2" id="KW-1185">Reference proteome</keyword>
<evidence type="ECO:0000313" key="1">
    <source>
        <dbReference type="EMBL" id="VDM62842.1"/>
    </source>
</evidence>
<dbReference type="AlphaFoldDB" id="A0A0R3PY13"/>
<protein>
    <submittedName>
        <fullName evidence="3">Transposase</fullName>
    </submittedName>
</protein>
<dbReference type="WBParaSite" id="ACOC_0001125601-mRNA-1">
    <property type="protein sequence ID" value="ACOC_0001125601-mRNA-1"/>
    <property type="gene ID" value="ACOC_0001125601"/>
</dbReference>
<gene>
    <name evidence="1" type="ORF">ACOC_LOCUS11257</name>
</gene>
<reference evidence="3" key="1">
    <citation type="submission" date="2017-02" db="UniProtKB">
        <authorList>
            <consortium name="WormBaseParasite"/>
        </authorList>
    </citation>
    <scope>IDENTIFICATION</scope>
</reference>
<evidence type="ECO:0000313" key="3">
    <source>
        <dbReference type="WBParaSite" id="ACOC_0001125601-mRNA-1"/>
    </source>
</evidence>
<sequence>MHNARTLSTDAELHALLATANRIKFHMIALQKTKVEKTDIRQLNNGTIVIRGEKIPSRNIGGEGFVVHPSIAHLVDSHEILSLRIAVSVFNCRIIRRLLSSTATHPPTQLISTN</sequence>
<reference evidence="1 2" key="2">
    <citation type="submission" date="2018-11" db="EMBL/GenBank/DDBJ databases">
        <authorList>
            <consortium name="Pathogen Informatics"/>
        </authorList>
    </citation>
    <scope>NUCLEOTIDE SEQUENCE [LARGE SCALE GENOMIC DNA]</scope>
    <source>
        <strain evidence="1 2">Costa Rica</strain>
    </source>
</reference>
<dbReference type="EMBL" id="UYYA01004650">
    <property type="protein sequence ID" value="VDM62842.1"/>
    <property type="molecule type" value="Genomic_DNA"/>
</dbReference>
<dbReference type="OrthoDB" id="5854880at2759"/>
<organism evidence="3">
    <name type="scientific">Angiostrongylus costaricensis</name>
    <name type="common">Nematode worm</name>
    <dbReference type="NCBI Taxonomy" id="334426"/>
    <lineage>
        <taxon>Eukaryota</taxon>
        <taxon>Metazoa</taxon>
        <taxon>Ecdysozoa</taxon>
        <taxon>Nematoda</taxon>
        <taxon>Chromadorea</taxon>
        <taxon>Rhabditida</taxon>
        <taxon>Rhabditina</taxon>
        <taxon>Rhabditomorpha</taxon>
        <taxon>Strongyloidea</taxon>
        <taxon>Metastrongylidae</taxon>
        <taxon>Angiostrongylus</taxon>
    </lineage>
</organism>
<accession>A0A0R3PY13</accession>
<dbReference type="OMA" id="IKFHMIA"/>
<dbReference type="Proteomes" id="UP000267027">
    <property type="component" value="Unassembled WGS sequence"/>
</dbReference>
<evidence type="ECO:0000313" key="2">
    <source>
        <dbReference type="Proteomes" id="UP000267027"/>
    </source>
</evidence>
<name>A0A0R3PY13_ANGCS</name>
<proteinExistence type="predicted"/>